<proteinExistence type="predicted"/>
<accession>X5M603</accession>
<dbReference type="InterPro" id="IPR003741">
    <property type="entry name" value="LUD_dom"/>
</dbReference>
<dbReference type="STRING" id="1458461.BN1012_Phect114"/>
<dbReference type="Pfam" id="PF02589">
    <property type="entry name" value="LUD_dom"/>
    <property type="match status" value="1"/>
</dbReference>
<protein>
    <recommendedName>
        <fullName evidence="2">LUD domain-containing protein</fullName>
    </recommendedName>
</protein>
<dbReference type="HOGENOM" id="CLU_090664_3_0_5"/>
<feature type="domain" description="LUD" evidence="2">
    <location>
        <begin position="100"/>
        <end position="222"/>
    </location>
</feature>
<reference evidence="3 4" key="1">
    <citation type="journal article" date="2014" name="Front. Genet.">
        <title>Genome and metabolic network of "Candidatus Phaeomarinobacter ectocarpi" Ec32, a new candidate genus of Alphaproteobacteria frequently associated with brown algae.</title>
        <authorList>
            <person name="Dittami S.M."/>
            <person name="Barbeyron T."/>
            <person name="Boyen C."/>
            <person name="Cambefort J."/>
            <person name="Collet G."/>
            <person name="Delage L."/>
            <person name="Gobet A."/>
            <person name="Groisillier A."/>
            <person name="Leblanc C."/>
            <person name="Michel G."/>
            <person name="Scornet D."/>
            <person name="Siegel A."/>
            <person name="Tapia J.E."/>
            <person name="Tonon T."/>
        </authorList>
    </citation>
    <scope>NUCLEOTIDE SEQUENCE [LARGE SCALE GENOMIC DNA]</scope>
    <source>
        <strain evidence="3 4">Ec32</strain>
    </source>
</reference>
<evidence type="ECO:0000313" key="4">
    <source>
        <dbReference type="Proteomes" id="UP000032160"/>
    </source>
</evidence>
<dbReference type="KEGG" id="pect:BN1012_Phect114"/>
<dbReference type="Gene3D" id="3.40.50.10420">
    <property type="entry name" value="NagB/RpiA/CoA transferase-like"/>
    <property type="match status" value="1"/>
</dbReference>
<evidence type="ECO:0000313" key="3">
    <source>
        <dbReference type="EMBL" id="CDO58328.1"/>
    </source>
</evidence>
<dbReference type="AlphaFoldDB" id="X5M603"/>
<gene>
    <name evidence="3" type="ORF">BN1012_Phect114</name>
</gene>
<dbReference type="PANTHER" id="PTHR43682">
    <property type="entry name" value="LACTATE UTILIZATION PROTEIN C"/>
    <property type="match status" value="1"/>
</dbReference>
<evidence type="ECO:0000256" key="1">
    <source>
        <dbReference type="SAM" id="MobiDB-lite"/>
    </source>
</evidence>
<dbReference type="InterPro" id="IPR037171">
    <property type="entry name" value="NagB/RpiA_transferase-like"/>
</dbReference>
<organism evidence="3 4">
    <name type="scientific">Candidatus Phaeomarinibacter ectocarpi</name>
    <dbReference type="NCBI Taxonomy" id="1458461"/>
    <lineage>
        <taxon>Bacteria</taxon>
        <taxon>Pseudomonadati</taxon>
        <taxon>Pseudomonadota</taxon>
        <taxon>Alphaproteobacteria</taxon>
        <taxon>Hyphomicrobiales</taxon>
        <taxon>Parvibaculaceae</taxon>
        <taxon>Candidatus Phaeomarinibacter</taxon>
    </lineage>
</organism>
<dbReference type="InterPro" id="IPR024185">
    <property type="entry name" value="FTHF_cligase-like_sf"/>
</dbReference>
<dbReference type="SUPFAM" id="SSF100950">
    <property type="entry name" value="NagB/RpiA/CoA transferase-like"/>
    <property type="match status" value="1"/>
</dbReference>
<sequence length="226" mass="23577">MSDARSAIFAKIKAADTKRGNASPTAAKTRLETPPPQLVPAMGKPAAADARDLFITKAIELGCTVADCPSFEDVPAKVTAYLTEQDSPLQVMLPMDEDLSSLSWLEAGLTVSVETSAQALDGTTSVTRAIAGVAETGAVAVTSGAKYPVSLGLLPDRHIFVLRVDEIAGGYEDVWRLAREAKDNQGVARAVNLIGGPSRTGDIEATLVMGAHGPRTVHIILIGSAN</sequence>
<dbReference type="Proteomes" id="UP000032160">
    <property type="component" value="Chromosome I"/>
</dbReference>
<dbReference type="OrthoDB" id="9794157at2"/>
<feature type="region of interest" description="Disordered" evidence="1">
    <location>
        <begin position="19"/>
        <end position="43"/>
    </location>
</feature>
<dbReference type="RefSeq" id="WP_043949317.1">
    <property type="nucleotide sequence ID" value="NZ_HG966617.1"/>
</dbReference>
<dbReference type="PANTHER" id="PTHR43682:SF1">
    <property type="entry name" value="LACTATE UTILIZATION PROTEIN C"/>
    <property type="match status" value="1"/>
</dbReference>
<evidence type="ECO:0000259" key="2">
    <source>
        <dbReference type="Pfam" id="PF02589"/>
    </source>
</evidence>
<dbReference type="EMBL" id="HG966617">
    <property type="protein sequence ID" value="CDO58328.1"/>
    <property type="molecule type" value="Genomic_DNA"/>
</dbReference>
<name>X5M603_9HYPH</name>
<keyword evidence="4" id="KW-1185">Reference proteome</keyword>